<evidence type="ECO:0000256" key="1">
    <source>
        <dbReference type="SAM" id="MobiDB-lite"/>
    </source>
</evidence>
<dbReference type="KEGG" id="ngv:CDO52_01055"/>
<dbReference type="EMBL" id="CP022753">
    <property type="protein sequence ID" value="ASU81566.1"/>
    <property type="molecule type" value="Genomic_DNA"/>
</dbReference>
<protein>
    <recommendedName>
        <fullName evidence="4">Alpha/beta hydrolase</fullName>
    </recommendedName>
</protein>
<sequence>MTAITLVLLHDPAFTPERWGEIPARLAEHGAQVVVPTIDDADRPPYAARYIARAALEIADAAPTTPLVLVAEGAAGPLIPQIGAAQRAAHRHVAGYVLLDAWLPQPGTPTRAELVAAQTRAADTPVAPEPRRPPGFSTEPLPLVQDWPDAPCGYLLTDQRYAVCSRLAVLRDWPVADATGASAAEQADTLLDLARRL</sequence>
<evidence type="ECO:0000313" key="3">
    <source>
        <dbReference type="Proteomes" id="UP000215005"/>
    </source>
</evidence>
<gene>
    <name evidence="2" type="ORF">CDO52_01055</name>
</gene>
<dbReference type="RefSeq" id="WP_094932161.1">
    <property type="nucleotide sequence ID" value="NZ_CP022753.1"/>
</dbReference>
<organism evidence="2 3">
    <name type="scientific">Nocardiopsis gilva YIM 90087</name>
    <dbReference type="NCBI Taxonomy" id="1235441"/>
    <lineage>
        <taxon>Bacteria</taxon>
        <taxon>Bacillati</taxon>
        <taxon>Actinomycetota</taxon>
        <taxon>Actinomycetes</taxon>
        <taxon>Streptosporangiales</taxon>
        <taxon>Nocardiopsidaceae</taxon>
        <taxon>Nocardiopsis</taxon>
    </lineage>
</organism>
<dbReference type="AlphaFoldDB" id="A0A223S0B8"/>
<feature type="region of interest" description="Disordered" evidence="1">
    <location>
        <begin position="122"/>
        <end position="142"/>
    </location>
</feature>
<dbReference type="OrthoDB" id="5192809at2"/>
<proteinExistence type="predicted"/>
<accession>A0A223S0B8</accession>
<dbReference type="Gene3D" id="3.40.50.1820">
    <property type="entry name" value="alpha/beta hydrolase"/>
    <property type="match status" value="1"/>
</dbReference>
<name>A0A223S0B8_9ACTN</name>
<keyword evidence="3" id="KW-1185">Reference proteome</keyword>
<reference evidence="2 3" key="1">
    <citation type="submission" date="2017-08" db="EMBL/GenBank/DDBJ databases">
        <title>The complete genome sequence of Nocardiopsis gilva YIM 90087.</title>
        <authorList>
            <person name="Yin M."/>
            <person name="Tang S."/>
        </authorList>
    </citation>
    <scope>NUCLEOTIDE SEQUENCE [LARGE SCALE GENOMIC DNA]</scope>
    <source>
        <strain evidence="2 3">YIM 90087</strain>
    </source>
</reference>
<evidence type="ECO:0000313" key="2">
    <source>
        <dbReference type="EMBL" id="ASU81566.1"/>
    </source>
</evidence>
<dbReference type="Proteomes" id="UP000215005">
    <property type="component" value="Chromosome"/>
</dbReference>
<evidence type="ECO:0008006" key="4">
    <source>
        <dbReference type="Google" id="ProtNLM"/>
    </source>
</evidence>
<dbReference type="SUPFAM" id="SSF53474">
    <property type="entry name" value="alpha/beta-Hydrolases"/>
    <property type="match status" value="1"/>
</dbReference>
<dbReference type="InterPro" id="IPR029058">
    <property type="entry name" value="AB_hydrolase_fold"/>
</dbReference>